<dbReference type="Gene3D" id="3.40.1440.10">
    <property type="entry name" value="GIY-YIG endonuclease"/>
    <property type="match status" value="1"/>
</dbReference>
<sequence>MSRTYYVYFLTNQGNNVLYTGVTNDIERRVLEHNNAPVVGAYCNTPLQGCLVNLSAGWPA</sequence>
<dbReference type="PROSITE" id="PS50164">
    <property type="entry name" value="GIY_YIG"/>
    <property type="match status" value="1"/>
</dbReference>
<protein>
    <recommendedName>
        <fullName evidence="1">GIY-YIG domain-containing protein</fullName>
    </recommendedName>
</protein>
<name>A0A1G1YRP1_9BACT</name>
<reference evidence="2 3" key="1">
    <citation type="journal article" date="2016" name="Nat. Commun.">
        <title>Thousands of microbial genomes shed light on interconnected biogeochemical processes in an aquifer system.</title>
        <authorList>
            <person name="Anantharaman K."/>
            <person name="Brown C.T."/>
            <person name="Hug L.A."/>
            <person name="Sharon I."/>
            <person name="Castelle C.J."/>
            <person name="Probst A.J."/>
            <person name="Thomas B.C."/>
            <person name="Singh A."/>
            <person name="Wilkins M.J."/>
            <person name="Karaoz U."/>
            <person name="Brodie E.L."/>
            <person name="Williams K.H."/>
            <person name="Hubbard S.S."/>
            <person name="Banfield J.F."/>
        </authorList>
    </citation>
    <scope>NUCLEOTIDE SEQUENCE [LARGE SCALE GENOMIC DNA]</scope>
</reference>
<dbReference type="Pfam" id="PF01541">
    <property type="entry name" value="GIY-YIG"/>
    <property type="match status" value="1"/>
</dbReference>
<proteinExistence type="predicted"/>
<accession>A0A1G1YRP1</accession>
<evidence type="ECO:0000313" key="3">
    <source>
        <dbReference type="Proteomes" id="UP000177250"/>
    </source>
</evidence>
<dbReference type="InterPro" id="IPR035901">
    <property type="entry name" value="GIY-YIG_endonuc_sf"/>
</dbReference>
<feature type="domain" description="GIY-YIG" evidence="1">
    <location>
        <begin position="3"/>
        <end position="60"/>
    </location>
</feature>
<organism evidence="2 3">
    <name type="scientific">Candidatus Buchananbacteria bacterium RIFCSPLOWO2_01_FULL_45_31</name>
    <dbReference type="NCBI Taxonomy" id="1797545"/>
    <lineage>
        <taxon>Bacteria</taxon>
        <taxon>Candidatus Buchananiibacteriota</taxon>
    </lineage>
</organism>
<evidence type="ECO:0000259" key="1">
    <source>
        <dbReference type="PROSITE" id="PS50164"/>
    </source>
</evidence>
<dbReference type="Proteomes" id="UP000177250">
    <property type="component" value="Unassembled WGS sequence"/>
</dbReference>
<dbReference type="InterPro" id="IPR000305">
    <property type="entry name" value="GIY-YIG_endonuc"/>
</dbReference>
<dbReference type="AlphaFoldDB" id="A0A1G1YRP1"/>
<evidence type="ECO:0000313" key="2">
    <source>
        <dbReference type="EMBL" id="OGY54486.1"/>
    </source>
</evidence>
<dbReference type="SUPFAM" id="SSF82771">
    <property type="entry name" value="GIY-YIG endonuclease"/>
    <property type="match status" value="1"/>
</dbReference>
<dbReference type="EMBL" id="MHIO01000001">
    <property type="protein sequence ID" value="OGY54486.1"/>
    <property type="molecule type" value="Genomic_DNA"/>
</dbReference>
<gene>
    <name evidence="2" type="ORF">A3B15_02545</name>
</gene>
<comment type="caution">
    <text evidence="2">The sequence shown here is derived from an EMBL/GenBank/DDBJ whole genome shotgun (WGS) entry which is preliminary data.</text>
</comment>